<name>A0A645GQ47_9ZZZZ</name>
<reference evidence="1" key="1">
    <citation type="submission" date="2019-08" db="EMBL/GenBank/DDBJ databases">
        <authorList>
            <person name="Kucharzyk K."/>
            <person name="Murdoch R.W."/>
            <person name="Higgins S."/>
            <person name="Loffler F."/>
        </authorList>
    </citation>
    <scope>NUCLEOTIDE SEQUENCE</scope>
</reference>
<evidence type="ECO:0000313" key="1">
    <source>
        <dbReference type="EMBL" id="MPN29007.1"/>
    </source>
</evidence>
<gene>
    <name evidence="1" type="ORF">SDC9_176455</name>
</gene>
<dbReference type="AlphaFoldDB" id="A0A645GQ47"/>
<organism evidence="1">
    <name type="scientific">bioreactor metagenome</name>
    <dbReference type="NCBI Taxonomy" id="1076179"/>
    <lineage>
        <taxon>unclassified sequences</taxon>
        <taxon>metagenomes</taxon>
        <taxon>ecological metagenomes</taxon>
    </lineage>
</organism>
<comment type="caution">
    <text evidence="1">The sequence shown here is derived from an EMBL/GenBank/DDBJ whole genome shotgun (WGS) entry which is preliminary data.</text>
</comment>
<dbReference type="EMBL" id="VSSQ01079501">
    <property type="protein sequence ID" value="MPN29007.1"/>
    <property type="molecule type" value="Genomic_DNA"/>
</dbReference>
<sequence length="94" mass="9732">MGHPLVPKVVQKGLELPGSVVNVHRCGEHQQVGRKHGLHHGLKLPVMGTGGMVGEAVPAAHAEMGHALGQEKLGHRILRAGKAAEKAPGQIIGA</sequence>
<protein>
    <submittedName>
        <fullName evidence="1">Uncharacterized protein</fullName>
    </submittedName>
</protein>
<proteinExistence type="predicted"/>
<accession>A0A645GQ47</accession>